<dbReference type="Proteomes" id="UP000800094">
    <property type="component" value="Unassembled WGS sequence"/>
</dbReference>
<sequence length="153" mass="16517">MSFALSVYFLARPSRHRVELSRDTGIGLLLSPITLTRHLLPYRYSSLDSSNSGGGGSGGGGCVHHTASPRVQASPSQQAPLRPPCPLRALDPTPSYSRAPAVIPSILSILAVTSRGEIFSLYFHLRRRPPRYGSSVRSFGEREGEGGRVSDRS</sequence>
<feature type="compositionally biased region" description="Basic and acidic residues" evidence="1">
    <location>
        <begin position="139"/>
        <end position="153"/>
    </location>
</feature>
<dbReference type="GeneID" id="54574268"/>
<feature type="compositionally biased region" description="Polar residues" evidence="1">
    <location>
        <begin position="69"/>
        <end position="78"/>
    </location>
</feature>
<organism evidence="2 3">
    <name type="scientific">Trematosphaeria pertusa</name>
    <dbReference type="NCBI Taxonomy" id="390896"/>
    <lineage>
        <taxon>Eukaryota</taxon>
        <taxon>Fungi</taxon>
        <taxon>Dikarya</taxon>
        <taxon>Ascomycota</taxon>
        <taxon>Pezizomycotina</taxon>
        <taxon>Dothideomycetes</taxon>
        <taxon>Pleosporomycetidae</taxon>
        <taxon>Pleosporales</taxon>
        <taxon>Massarineae</taxon>
        <taxon>Trematosphaeriaceae</taxon>
        <taxon>Trematosphaeria</taxon>
    </lineage>
</organism>
<gene>
    <name evidence="2" type="ORF">BU26DRAFT_235540</name>
</gene>
<protein>
    <submittedName>
        <fullName evidence="2">Uncharacterized protein</fullName>
    </submittedName>
</protein>
<proteinExistence type="predicted"/>
<feature type="region of interest" description="Disordered" evidence="1">
    <location>
        <begin position="50"/>
        <end position="89"/>
    </location>
</feature>
<dbReference type="RefSeq" id="XP_033689093.1">
    <property type="nucleotide sequence ID" value="XM_033820938.1"/>
</dbReference>
<evidence type="ECO:0000313" key="3">
    <source>
        <dbReference type="Proteomes" id="UP000800094"/>
    </source>
</evidence>
<feature type="compositionally biased region" description="Gly residues" evidence="1">
    <location>
        <begin position="52"/>
        <end position="62"/>
    </location>
</feature>
<feature type="region of interest" description="Disordered" evidence="1">
    <location>
        <begin position="132"/>
        <end position="153"/>
    </location>
</feature>
<dbReference type="AlphaFoldDB" id="A0A6A6IUK2"/>
<dbReference type="EMBL" id="ML987191">
    <property type="protein sequence ID" value="KAF2254089.1"/>
    <property type="molecule type" value="Genomic_DNA"/>
</dbReference>
<accession>A0A6A6IUK2</accession>
<name>A0A6A6IUK2_9PLEO</name>
<reference evidence="2" key="1">
    <citation type="journal article" date="2020" name="Stud. Mycol.">
        <title>101 Dothideomycetes genomes: a test case for predicting lifestyles and emergence of pathogens.</title>
        <authorList>
            <person name="Haridas S."/>
            <person name="Albert R."/>
            <person name="Binder M."/>
            <person name="Bloem J."/>
            <person name="Labutti K."/>
            <person name="Salamov A."/>
            <person name="Andreopoulos B."/>
            <person name="Baker S."/>
            <person name="Barry K."/>
            <person name="Bills G."/>
            <person name="Bluhm B."/>
            <person name="Cannon C."/>
            <person name="Castanera R."/>
            <person name="Culley D."/>
            <person name="Daum C."/>
            <person name="Ezra D."/>
            <person name="Gonzalez J."/>
            <person name="Henrissat B."/>
            <person name="Kuo A."/>
            <person name="Liang C."/>
            <person name="Lipzen A."/>
            <person name="Lutzoni F."/>
            <person name="Magnuson J."/>
            <person name="Mondo S."/>
            <person name="Nolan M."/>
            <person name="Ohm R."/>
            <person name="Pangilinan J."/>
            <person name="Park H.-J."/>
            <person name="Ramirez L."/>
            <person name="Alfaro M."/>
            <person name="Sun H."/>
            <person name="Tritt A."/>
            <person name="Yoshinaga Y."/>
            <person name="Zwiers L.-H."/>
            <person name="Turgeon B."/>
            <person name="Goodwin S."/>
            <person name="Spatafora J."/>
            <person name="Crous P."/>
            <person name="Grigoriev I."/>
        </authorList>
    </citation>
    <scope>NUCLEOTIDE SEQUENCE</scope>
    <source>
        <strain evidence="2">CBS 122368</strain>
    </source>
</reference>
<evidence type="ECO:0000256" key="1">
    <source>
        <dbReference type="SAM" id="MobiDB-lite"/>
    </source>
</evidence>
<keyword evidence="3" id="KW-1185">Reference proteome</keyword>
<evidence type="ECO:0000313" key="2">
    <source>
        <dbReference type="EMBL" id="KAF2254089.1"/>
    </source>
</evidence>